<dbReference type="PROSITE" id="PS51417">
    <property type="entry name" value="ARF"/>
    <property type="match status" value="1"/>
</dbReference>
<dbReference type="SMART" id="SM00177">
    <property type="entry name" value="ARF"/>
    <property type="match status" value="1"/>
</dbReference>
<dbReference type="Pfam" id="PF00025">
    <property type="entry name" value="Arf"/>
    <property type="match status" value="1"/>
</dbReference>
<dbReference type="InterPro" id="IPR006689">
    <property type="entry name" value="Small_GTPase_ARF/SAR"/>
</dbReference>
<dbReference type="EMBL" id="BQNB010011518">
    <property type="protein sequence ID" value="GJS91599.1"/>
    <property type="molecule type" value="Genomic_DNA"/>
</dbReference>
<dbReference type="SMART" id="SM00178">
    <property type="entry name" value="SAR"/>
    <property type="match status" value="1"/>
</dbReference>
<gene>
    <name evidence="4" type="ORF">Tco_0774235</name>
</gene>
<dbReference type="SMART" id="SM00175">
    <property type="entry name" value="RAB"/>
    <property type="match status" value="1"/>
</dbReference>
<evidence type="ECO:0000256" key="3">
    <source>
        <dbReference type="ARBA" id="ARBA00023134"/>
    </source>
</evidence>
<name>A0ABQ4ZMZ5_9ASTR</name>
<accession>A0ABQ4ZMZ5</accession>
<comment type="caution">
    <text evidence="4">The sequence shown here is derived from an EMBL/GenBank/DDBJ whole genome shotgun (WGS) entry which is preliminary data.</text>
</comment>
<dbReference type="Gene3D" id="3.40.50.300">
    <property type="entry name" value="P-loop containing nucleotide triphosphate hydrolases"/>
    <property type="match status" value="1"/>
</dbReference>
<dbReference type="InterPro" id="IPR044154">
    <property type="entry name" value="Arl8a/8b"/>
</dbReference>
<reference evidence="4" key="2">
    <citation type="submission" date="2022-01" db="EMBL/GenBank/DDBJ databases">
        <authorList>
            <person name="Yamashiro T."/>
            <person name="Shiraishi A."/>
            <person name="Satake H."/>
            <person name="Nakayama K."/>
        </authorList>
    </citation>
    <scope>NUCLEOTIDE SEQUENCE</scope>
</reference>
<organism evidence="4 5">
    <name type="scientific">Tanacetum coccineum</name>
    <dbReference type="NCBI Taxonomy" id="301880"/>
    <lineage>
        <taxon>Eukaryota</taxon>
        <taxon>Viridiplantae</taxon>
        <taxon>Streptophyta</taxon>
        <taxon>Embryophyta</taxon>
        <taxon>Tracheophyta</taxon>
        <taxon>Spermatophyta</taxon>
        <taxon>Magnoliopsida</taxon>
        <taxon>eudicotyledons</taxon>
        <taxon>Gunneridae</taxon>
        <taxon>Pentapetalae</taxon>
        <taxon>asterids</taxon>
        <taxon>campanulids</taxon>
        <taxon>Asterales</taxon>
        <taxon>Asteraceae</taxon>
        <taxon>Asteroideae</taxon>
        <taxon>Anthemideae</taxon>
        <taxon>Anthemidinae</taxon>
        <taxon>Tanacetum</taxon>
    </lineage>
</organism>
<evidence type="ECO:0000313" key="4">
    <source>
        <dbReference type="EMBL" id="GJS91599.1"/>
    </source>
</evidence>
<evidence type="ECO:0000256" key="2">
    <source>
        <dbReference type="ARBA" id="ARBA00022741"/>
    </source>
</evidence>
<evidence type="ECO:0000313" key="5">
    <source>
        <dbReference type="Proteomes" id="UP001151760"/>
    </source>
</evidence>
<dbReference type="SUPFAM" id="SSF52540">
    <property type="entry name" value="P-loop containing nucleoside triphosphate hydrolases"/>
    <property type="match status" value="1"/>
</dbReference>
<proteinExistence type="inferred from homology"/>
<dbReference type="PANTHER" id="PTHR45732:SF17">
    <property type="entry name" value="ADP-RIBOSYLATION FACTOR-LIKE PROTEIN 8A-RELATED"/>
    <property type="match status" value="1"/>
</dbReference>
<dbReference type="Proteomes" id="UP001151760">
    <property type="component" value="Unassembled WGS sequence"/>
</dbReference>
<keyword evidence="3" id="KW-0342">GTP-binding</keyword>
<dbReference type="CDD" id="cd04159">
    <property type="entry name" value="Arl10_like"/>
    <property type="match status" value="1"/>
</dbReference>
<evidence type="ECO:0000256" key="1">
    <source>
        <dbReference type="ARBA" id="ARBA00010290"/>
    </source>
</evidence>
<dbReference type="PANTHER" id="PTHR45732">
    <property type="entry name" value="ADP-RIBOSYLATION FACTOR-LIKE PROTEIN 8"/>
    <property type="match status" value="1"/>
</dbReference>
<dbReference type="PRINTS" id="PR00328">
    <property type="entry name" value="SAR1GTPBP"/>
</dbReference>
<comment type="similarity">
    <text evidence="1">Belongs to the small GTPase superfamily. Arf family.</text>
</comment>
<dbReference type="InterPro" id="IPR027417">
    <property type="entry name" value="P-loop_NTPase"/>
</dbReference>
<protein>
    <submittedName>
        <fullName evidence="4">ADP-ribosylation factor-like protein 8A</fullName>
    </submittedName>
</protein>
<keyword evidence="2" id="KW-0547">Nucleotide-binding</keyword>
<keyword evidence="5" id="KW-1185">Reference proteome</keyword>
<reference evidence="4" key="1">
    <citation type="journal article" date="2022" name="Int. J. Mol. Sci.">
        <title>Draft Genome of Tanacetum Coccineum: Genomic Comparison of Closely Related Tanacetum-Family Plants.</title>
        <authorList>
            <person name="Yamashiro T."/>
            <person name="Shiraishi A."/>
            <person name="Nakayama K."/>
            <person name="Satake H."/>
        </authorList>
    </citation>
    <scope>NUCLEOTIDE SEQUENCE</scope>
</reference>
<sequence>MNRKGPIKTGEMGLAVSFSVYLSLVNHKTGGFVRIDPTNGFNMRKIMKGNVTIKLWDVGGQLQFCSMWERYCRGASAIVYVVDAADHENINASKTELFDLLSKPSLGGIPLLVLGNKIDEDGALSIDQLINQMELRSIFPEIVRCFMISCKDSTNIGTVIQWLIKHPKFKSGKSGAATVGTLSGGSGPVQSLQES</sequence>